<accession>A0A9X3AEY6</accession>
<keyword evidence="3" id="KW-1185">Reference proteome</keyword>
<dbReference type="Proteomes" id="UP001141259">
    <property type="component" value="Unassembled WGS sequence"/>
</dbReference>
<name>A0A9X3AEY6_9PSEU</name>
<feature type="transmembrane region" description="Helical" evidence="1">
    <location>
        <begin position="40"/>
        <end position="58"/>
    </location>
</feature>
<gene>
    <name evidence="2" type="ORF">NZH93_11730</name>
</gene>
<keyword evidence="1" id="KW-0472">Membrane</keyword>
<protein>
    <submittedName>
        <fullName evidence="2">Uncharacterized protein</fullName>
    </submittedName>
</protein>
<comment type="caution">
    <text evidence="2">The sequence shown here is derived from an EMBL/GenBank/DDBJ whole genome shotgun (WGS) entry which is preliminary data.</text>
</comment>
<keyword evidence="1" id="KW-1133">Transmembrane helix</keyword>
<dbReference type="EMBL" id="JANYMP010000004">
    <property type="protein sequence ID" value="MCS7477526.1"/>
    <property type="molecule type" value="Genomic_DNA"/>
</dbReference>
<dbReference type="AlphaFoldDB" id="A0A9X3AEY6"/>
<proteinExistence type="predicted"/>
<organism evidence="2 3">
    <name type="scientific">Umezawaea endophytica</name>
    <dbReference type="NCBI Taxonomy" id="1654476"/>
    <lineage>
        <taxon>Bacteria</taxon>
        <taxon>Bacillati</taxon>
        <taxon>Actinomycetota</taxon>
        <taxon>Actinomycetes</taxon>
        <taxon>Pseudonocardiales</taxon>
        <taxon>Pseudonocardiaceae</taxon>
        <taxon>Umezawaea</taxon>
    </lineage>
</organism>
<dbReference type="RefSeq" id="WP_259623024.1">
    <property type="nucleotide sequence ID" value="NZ_JANYMP010000004.1"/>
</dbReference>
<feature type="transmembrane region" description="Helical" evidence="1">
    <location>
        <begin position="117"/>
        <end position="139"/>
    </location>
</feature>
<evidence type="ECO:0000256" key="1">
    <source>
        <dbReference type="SAM" id="Phobius"/>
    </source>
</evidence>
<evidence type="ECO:0000313" key="3">
    <source>
        <dbReference type="Proteomes" id="UP001141259"/>
    </source>
</evidence>
<keyword evidence="1" id="KW-0812">Transmembrane</keyword>
<evidence type="ECO:0000313" key="2">
    <source>
        <dbReference type="EMBL" id="MCS7477526.1"/>
    </source>
</evidence>
<feature type="transmembrane region" description="Helical" evidence="1">
    <location>
        <begin position="70"/>
        <end position="97"/>
    </location>
</feature>
<sequence length="204" mass="21391">MKFAGASLLALPVCFTAYGVIRFVGRLDGRYGPGLDWQAAHLVNLVGLLLFVLALLALRRAMPRTTAREVAVVATLLGVATTVVQFVVDVLAGLVAADRAGMTEFTRAFTGVPGVRPVFYVVGPPLLYVGLLALTVLLVRAGTLAWWSPALVLVGSGLTIVSLDLIPVAGLCLLAALTPLGRLLGRTEVPVRGAHARRVGGLPY</sequence>
<feature type="transmembrane region" description="Helical" evidence="1">
    <location>
        <begin position="151"/>
        <end position="177"/>
    </location>
</feature>
<reference evidence="2" key="1">
    <citation type="submission" date="2022-08" db="EMBL/GenBank/DDBJ databases">
        <authorList>
            <person name="Tistechok S."/>
            <person name="Samborskyy M."/>
            <person name="Roman I."/>
        </authorList>
    </citation>
    <scope>NUCLEOTIDE SEQUENCE</scope>
    <source>
        <strain evidence="2">DSM 103496</strain>
    </source>
</reference>